<comment type="caution">
    <text evidence="1">The sequence shown here is derived from an EMBL/GenBank/DDBJ whole genome shotgun (WGS) entry which is preliminary data.</text>
</comment>
<evidence type="ECO:0000313" key="2">
    <source>
        <dbReference type="Proteomes" id="UP001280121"/>
    </source>
</evidence>
<dbReference type="EMBL" id="JANJYI010000006">
    <property type="protein sequence ID" value="KAK2644315.1"/>
    <property type="molecule type" value="Genomic_DNA"/>
</dbReference>
<evidence type="ECO:0008006" key="3">
    <source>
        <dbReference type="Google" id="ProtNLM"/>
    </source>
</evidence>
<protein>
    <recommendedName>
        <fullName evidence="3">Reverse transcriptase</fullName>
    </recommendedName>
</protein>
<sequence>MMGYAKHKNELICRREDSNDGGQSSWGGFLAERGLVRPPRNDQALVTPMVESRGPTDGEKIDSEGGSFWNGQGKSFCPLVTNHGEGRGSQEHIGINSEVVLGPLWVFENDMARMDVDSVLFVEKFLQQDLIERALVWVVDHASTTSAVPKAGKWKSVIDGSISSGLPVSMKTLVWIVRGLESAWVFHVLLKLKQDYSPDVVFLIEMKAVDFGISLLSYSNFHIDVQVESSRSVSWRMTGFYEHQEANQKSHAWTLLWQLNVHRSLYPPTPQQFNCRCRFHFEECWTDREECVDIVRWAWSVAESHPSMEEVMNGNLRFSTEEEVHWAVFDAWVDSVMRCVTSVSFSFIVNGMVWGYLKPSRGLHQRDPLSPYLFLICVEDDSMIFTRASDSDCKGLLDCYATTSSQLVYFQNSTIYVNPKVPRAKQTLLQELLFADIRDRVWDRLKGWQHKLFSVGGKEVILKAVVQAKVSSLKLSSREWNETSIRESFLKEDVNLILGIPWSASQHADSLLWHYDKVEDFSVKSGYDVGCALSLNSSSSGWNPTEGWWKFLWRLKIRDGKMGWV</sequence>
<name>A0AAD9TY25_9ROSI</name>
<dbReference type="AlphaFoldDB" id="A0AAD9TY25"/>
<reference evidence="1" key="1">
    <citation type="journal article" date="2023" name="Plant J.">
        <title>Genome sequences and population genomics provide insights into the demographic history, inbreeding, and mutation load of two 'living fossil' tree species of Dipteronia.</title>
        <authorList>
            <person name="Feng Y."/>
            <person name="Comes H.P."/>
            <person name="Chen J."/>
            <person name="Zhu S."/>
            <person name="Lu R."/>
            <person name="Zhang X."/>
            <person name="Li P."/>
            <person name="Qiu J."/>
            <person name="Olsen K.M."/>
            <person name="Qiu Y."/>
        </authorList>
    </citation>
    <scope>NUCLEOTIDE SEQUENCE</scope>
    <source>
        <strain evidence="1">KIB01</strain>
    </source>
</reference>
<accession>A0AAD9TY25</accession>
<organism evidence="1 2">
    <name type="scientific">Dipteronia dyeriana</name>
    <dbReference type="NCBI Taxonomy" id="168575"/>
    <lineage>
        <taxon>Eukaryota</taxon>
        <taxon>Viridiplantae</taxon>
        <taxon>Streptophyta</taxon>
        <taxon>Embryophyta</taxon>
        <taxon>Tracheophyta</taxon>
        <taxon>Spermatophyta</taxon>
        <taxon>Magnoliopsida</taxon>
        <taxon>eudicotyledons</taxon>
        <taxon>Gunneridae</taxon>
        <taxon>Pentapetalae</taxon>
        <taxon>rosids</taxon>
        <taxon>malvids</taxon>
        <taxon>Sapindales</taxon>
        <taxon>Sapindaceae</taxon>
        <taxon>Hippocastanoideae</taxon>
        <taxon>Acereae</taxon>
        <taxon>Dipteronia</taxon>
    </lineage>
</organism>
<proteinExistence type="predicted"/>
<dbReference type="Proteomes" id="UP001280121">
    <property type="component" value="Unassembled WGS sequence"/>
</dbReference>
<dbReference type="PANTHER" id="PTHR33116:SF86">
    <property type="entry name" value="REVERSE TRANSCRIPTASE DOMAIN-CONTAINING PROTEIN"/>
    <property type="match status" value="1"/>
</dbReference>
<keyword evidence="2" id="KW-1185">Reference proteome</keyword>
<dbReference type="PANTHER" id="PTHR33116">
    <property type="entry name" value="REVERSE TRANSCRIPTASE ZINC-BINDING DOMAIN-CONTAINING PROTEIN-RELATED-RELATED"/>
    <property type="match status" value="1"/>
</dbReference>
<evidence type="ECO:0000313" key="1">
    <source>
        <dbReference type="EMBL" id="KAK2644315.1"/>
    </source>
</evidence>
<gene>
    <name evidence="1" type="ORF">Ddye_019510</name>
</gene>